<dbReference type="AlphaFoldDB" id="A0A4R1Q0J7"/>
<dbReference type="InterPro" id="IPR038062">
    <property type="entry name" value="ScdA-like_N_sf"/>
</dbReference>
<dbReference type="Pfam" id="PF08984">
    <property type="entry name" value="DUF1858"/>
    <property type="match status" value="1"/>
</dbReference>
<organism evidence="2 3">
    <name type="scientific">Anaerospora hongkongensis</name>
    <dbReference type="NCBI Taxonomy" id="244830"/>
    <lineage>
        <taxon>Bacteria</taxon>
        <taxon>Bacillati</taxon>
        <taxon>Bacillota</taxon>
        <taxon>Negativicutes</taxon>
        <taxon>Selenomonadales</taxon>
        <taxon>Sporomusaceae</taxon>
        <taxon>Anaerospora</taxon>
    </lineage>
</organism>
<dbReference type="Gene3D" id="1.10.3910.10">
    <property type="entry name" value="SP0561-like"/>
    <property type="match status" value="1"/>
</dbReference>
<gene>
    <name evidence="2" type="ORF">EV210_102110</name>
</gene>
<dbReference type="RefSeq" id="WP_132075355.1">
    <property type="nucleotide sequence ID" value="NZ_SLUI01000002.1"/>
</dbReference>
<protein>
    <submittedName>
        <fullName evidence="2">Hybrid cluster-associated redox disulfide protein</fullName>
    </submittedName>
</protein>
<sequence length="64" mass="6741">MNKITKDSIIGDIVRQYPASIAIFRSHGMGCLGCPSASGESVEKAAGIHGIDVAELLEDLNKVL</sequence>
<feature type="domain" description="DUF1858" evidence="1">
    <location>
        <begin position="4"/>
        <end position="57"/>
    </location>
</feature>
<dbReference type="InterPro" id="IPR023883">
    <property type="entry name" value="CHP03980_redox-disulphide"/>
</dbReference>
<reference evidence="2 3" key="1">
    <citation type="submission" date="2019-03" db="EMBL/GenBank/DDBJ databases">
        <title>Genomic Encyclopedia of Type Strains, Phase IV (KMG-IV): sequencing the most valuable type-strain genomes for metagenomic binning, comparative biology and taxonomic classification.</title>
        <authorList>
            <person name="Goeker M."/>
        </authorList>
    </citation>
    <scope>NUCLEOTIDE SEQUENCE [LARGE SCALE GENOMIC DNA]</scope>
    <source>
        <strain evidence="2 3">DSM 15969</strain>
    </source>
</reference>
<accession>A0A4R1Q0J7</accession>
<dbReference type="InterPro" id="IPR015077">
    <property type="entry name" value="DUF1858"/>
</dbReference>
<dbReference type="SUPFAM" id="SSF140683">
    <property type="entry name" value="SP0561-like"/>
    <property type="match status" value="1"/>
</dbReference>
<dbReference type="EMBL" id="SLUI01000002">
    <property type="protein sequence ID" value="TCL39200.1"/>
    <property type="molecule type" value="Genomic_DNA"/>
</dbReference>
<dbReference type="Proteomes" id="UP000295063">
    <property type="component" value="Unassembled WGS sequence"/>
</dbReference>
<evidence type="ECO:0000313" key="3">
    <source>
        <dbReference type="Proteomes" id="UP000295063"/>
    </source>
</evidence>
<dbReference type="PANTHER" id="PTHR39341">
    <property type="entry name" value="BSL7085 PROTEIN"/>
    <property type="match status" value="1"/>
</dbReference>
<evidence type="ECO:0000313" key="2">
    <source>
        <dbReference type="EMBL" id="TCL39200.1"/>
    </source>
</evidence>
<comment type="caution">
    <text evidence="2">The sequence shown here is derived from an EMBL/GenBank/DDBJ whole genome shotgun (WGS) entry which is preliminary data.</text>
</comment>
<evidence type="ECO:0000259" key="1">
    <source>
        <dbReference type="Pfam" id="PF08984"/>
    </source>
</evidence>
<dbReference type="NCBIfam" id="TIGR03980">
    <property type="entry name" value="prismane_assoc"/>
    <property type="match status" value="1"/>
</dbReference>
<dbReference type="OrthoDB" id="15017at2"/>
<dbReference type="PANTHER" id="PTHR39341:SF1">
    <property type="entry name" value="DUF1858 DOMAIN-CONTAINING PROTEIN"/>
    <property type="match status" value="1"/>
</dbReference>
<keyword evidence="3" id="KW-1185">Reference proteome</keyword>
<name>A0A4R1Q0J7_9FIRM</name>
<proteinExistence type="predicted"/>